<dbReference type="RefSeq" id="WP_272435083.1">
    <property type="nucleotide sequence ID" value="NZ_JAMQKB010000001.1"/>
</dbReference>
<comment type="caution">
    <text evidence="1">The sequence shown here is derived from an EMBL/GenBank/DDBJ whole genome shotgun (WGS) entry which is preliminary data.</text>
</comment>
<sequence>MENKNYVWYSSFGSNLCEDRFLCYIKGGQPAGSTKSEKGARDNTSPVDVQAIELDYPLYFASYSSRWDGGVAFIGTSSSETNKSLGRMYLITKEQFVDVVRQENETDDITINFESILEKGSIMVRESLYGNVLHVGDQDGIPIFTFTHKEDMNKREFTQPSERYLRMLISGYKEAYDMTDEEIARYLVTKPGVKGNIVEEELLRLTKQVQVN</sequence>
<accession>A0A9X4AKK2</accession>
<dbReference type="Proteomes" id="UP001145050">
    <property type="component" value="Unassembled WGS sequence"/>
</dbReference>
<evidence type="ECO:0000313" key="2">
    <source>
        <dbReference type="Proteomes" id="UP001145050"/>
    </source>
</evidence>
<evidence type="ECO:0008006" key="3">
    <source>
        <dbReference type="Google" id="ProtNLM"/>
    </source>
</evidence>
<dbReference type="Gene3D" id="3.10.490.10">
    <property type="entry name" value="Gamma-glutamyl cyclotransferase-like"/>
    <property type="match status" value="1"/>
</dbReference>
<name>A0A9X4AKK2_9BACI</name>
<dbReference type="AlphaFoldDB" id="A0A9X4AKK2"/>
<protein>
    <recommendedName>
        <fullName evidence="3">Histone deacetylase</fullName>
    </recommendedName>
</protein>
<reference evidence="1" key="1">
    <citation type="submission" date="2022-06" db="EMBL/GenBank/DDBJ databases">
        <title>Aquibacillus sp. a new bacterium isolated from soil saline samples.</title>
        <authorList>
            <person name="Galisteo C."/>
            <person name="De La Haba R."/>
            <person name="Sanchez-Porro C."/>
            <person name="Ventosa A."/>
        </authorList>
    </citation>
    <scope>NUCLEOTIDE SEQUENCE</scope>
    <source>
        <strain evidence="1">3ASR75-11</strain>
    </source>
</reference>
<gene>
    <name evidence="1" type="ORF">NC797_02605</name>
</gene>
<organism evidence="1 2">
    <name type="scientific">Terrihalobacillus insolitus</name>
    <dbReference type="NCBI Taxonomy" id="2950438"/>
    <lineage>
        <taxon>Bacteria</taxon>
        <taxon>Bacillati</taxon>
        <taxon>Bacillota</taxon>
        <taxon>Bacilli</taxon>
        <taxon>Bacillales</taxon>
        <taxon>Bacillaceae</taxon>
        <taxon>Terrihalobacillus</taxon>
    </lineage>
</organism>
<evidence type="ECO:0000313" key="1">
    <source>
        <dbReference type="EMBL" id="MDC3423397.1"/>
    </source>
</evidence>
<proteinExistence type="predicted"/>
<dbReference type="EMBL" id="JAMQKB010000001">
    <property type="protein sequence ID" value="MDC3423397.1"/>
    <property type="molecule type" value="Genomic_DNA"/>
</dbReference>
<keyword evidence="2" id="KW-1185">Reference proteome</keyword>